<feature type="signal peptide" evidence="3">
    <location>
        <begin position="1"/>
        <end position="27"/>
    </location>
</feature>
<reference evidence="5 6" key="1">
    <citation type="submission" date="2024-01" db="EMBL/GenBank/DDBJ databases">
        <title>The genome of the rayed Mediterranean limpet Patella caerulea (Linnaeus, 1758).</title>
        <authorList>
            <person name="Anh-Thu Weber A."/>
            <person name="Halstead-Nussloch G."/>
        </authorList>
    </citation>
    <scope>NUCLEOTIDE SEQUENCE [LARGE SCALE GENOMIC DNA]</scope>
    <source>
        <strain evidence="5">AATW-2023a</strain>
        <tissue evidence="5">Whole specimen</tissue>
    </source>
</reference>
<feature type="chain" id="PRO_5042895432" description="PA domain-containing protein" evidence="3">
    <location>
        <begin position="28"/>
        <end position="200"/>
    </location>
</feature>
<evidence type="ECO:0000256" key="2">
    <source>
        <dbReference type="ARBA" id="ARBA00023180"/>
    </source>
</evidence>
<evidence type="ECO:0000313" key="5">
    <source>
        <dbReference type="EMBL" id="KAK6177939.1"/>
    </source>
</evidence>
<keyword evidence="6" id="KW-1185">Reference proteome</keyword>
<dbReference type="Proteomes" id="UP001347796">
    <property type="component" value="Unassembled WGS sequence"/>
</dbReference>
<protein>
    <recommendedName>
        <fullName evidence="4">PA domain-containing protein</fullName>
    </recommendedName>
</protein>
<evidence type="ECO:0000256" key="3">
    <source>
        <dbReference type="SAM" id="SignalP"/>
    </source>
</evidence>
<evidence type="ECO:0000313" key="6">
    <source>
        <dbReference type="Proteomes" id="UP001347796"/>
    </source>
</evidence>
<dbReference type="SUPFAM" id="SSF52025">
    <property type="entry name" value="PA domain"/>
    <property type="match status" value="1"/>
</dbReference>
<dbReference type="PANTHER" id="PTHR22702">
    <property type="entry name" value="PROTEASE-ASSOCIATED DOMAIN-CONTAINING PROTEIN"/>
    <property type="match status" value="1"/>
</dbReference>
<keyword evidence="2" id="KW-0325">Glycoprotein</keyword>
<dbReference type="AlphaFoldDB" id="A0AAN8JLP9"/>
<dbReference type="Pfam" id="PF02225">
    <property type="entry name" value="PA"/>
    <property type="match status" value="1"/>
</dbReference>
<dbReference type="PANTHER" id="PTHR22702:SF1">
    <property type="entry name" value="PROTEASE-ASSOCIATED DOMAIN-CONTAINING PROTEIN 1"/>
    <property type="match status" value="1"/>
</dbReference>
<dbReference type="InterPro" id="IPR003137">
    <property type="entry name" value="PA_domain"/>
</dbReference>
<proteinExistence type="predicted"/>
<keyword evidence="1 3" id="KW-0732">Signal</keyword>
<comment type="caution">
    <text evidence="5">The sequence shown here is derived from an EMBL/GenBank/DDBJ whole genome shotgun (WGS) entry which is preliminary data.</text>
</comment>
<dbReference type="Gene3D" id="3.50.30.30">
    <property type="match status" value="1"/>
</dbReference>
<evidence type="ECO:0000256" key="1">
    <source>
        <dbReference type="ARBA" id="ARBA00022729"/>
    </source>
</evidence>
<sequence>MEGNEVHFCRLLAFFIYFTQLFVQVFSSQLATTNDITLTLDGTLYFEVIEPQSISYTYKLKPSTDFGVPFTSMLRYVDLIIAEPYEACSPITNYIRNSVVMVSRGHCSFLTKTYNVEKAGGVAAIITDNNTDNDNVLIDMISDETKRETSIPSLFLLGKDGAMIRKELERLELDKAIINIPINITGVLPNRANKPPWTLW</sequence>
<dbReference type="EMBL" id="JAZGQO010000009">
    <property type="protein sequence ID" value="KAK6177939.1"/>
    <property type="molecule type" value="Genomic_DNA"/>
</dbReference>
<gene>
    <name evidence="5" type="ORF">SNE40_012800</name>
</gene>
<name>A0AAN8JLP9_PATCE</name>
<feature type="domain" description="PA" evidence="4">
    <location>
        <begin position="84"/>
        <end position="163"/>
    </location>
</feature>
<evidence type="ECO:0000259" key="4">
    <source>
        <dbReference type="Pfam" id="PF02225"/>
    </source>
</evidence>
<accession>A0AAN8JLP9</accession>
<organism evidence="5 6">
    <name type="scientific">Patella caerulea</name>
    <name type="common">Rayed Mediterranean limpet</name>
    <dbReference type="NCBI Taxonomy" id="87958"/>
    <lineage>
        <taxon>Eukaryota</taxon>
        <taxon>Metazoa</taxon>
        <taxon>Spiralia</taxon>
        <taxon>Lophotrochozoa</taxon>
        <taxon>Mollusca</taxon>
        <taxon>Gastropoda</taxon>
        <taxon>Patellogastropoda</taxon>
        <taxon>Patelloidea</taxon>
        <taxon>Patellidae</taxon>
        <taxon>Patella</taxon>
    </lineage>
</organism>
<dbReference type="InterPro" id="IPR046450">
    <property type="entry name" value="PA_dom_sf"/>
</dbReference>